<organism evidence="5 6">
    <name type="scientific">Paramecium octaurelia</name>
    <dbReference type="NCBI Taxonomy" id="43137"/>
    <lineage>
        <taxon>Eukaryota</taxon>
        <taxon>Sar</taxon>
        <taxon>Alveolata</taxon>
        <taxon>Ciliophora</taxon>
        <taxon>Intramacronucleata</taxon>
        <taxon>Oligohymenophorea</taxon>
        <taxon>Peniculida</taxon>
        <taxon>Parameciidae</taxon>
        <taxon>Paramecium</taxon>
    </lineage>
</organism>
<protein>
    <recommendedName>
        <fullName evidence="4">TNFR-Cys domain-containing protein</fullName>
    </recommendedName>
</protein>
<feature type="repeat" description="TNFR-Cys" evidence="1">
    <location>
        <begin position="1495"/>
        <end position="1545"/>
    </location>
</feature>
<comment type="caution">
    <text evidence="1">Lacks conserved residue(s) required for the propagation of feature annotation.</text>
</comment>
<feature type="transmembrane region" description="Helical" evidence="2">
    <location>
        <begin position="2981"/>
        <end position="3001"/>
    </location>
</feature>
<comment type="caution">
    <text evidence="5">The sequence shown here is derived from an EMBL/GenBank/DDBJ whole genome shotgun (WGS) entry which is preliminary data.</text>
</comment>
<feature type="signal peptide" evidence="3">
    <location>
        <begin position="1"/>
        <end position="20"/>
    </location>
</feature>
<dbReference type="EMBL" id="CAJJDP010000039">
    <property type="protein sequence ID" value="CAD8161349.1"/>
    <property type="molecule type" value="Genomic_DNA"/>
</dbReference>
<keyword evidence="1" id="KW-1015">Disulfide bond</keyword>
<evidence type="ECO:0000259" key="4">
    <source>
        <dbReference type="PROSITE" id="PS50050"/>
    </source>
</evidence>
<proteinExistence type="predicted"/>
<dbReference type="Proteomes" id="UP000683925">
    <property type="component" value="Unassembled WGS sequence"/>
</dbReference>
<evidence type="ECO:0000256" key="1">
    <source>
        <dbReference type="PROSITE-ProRule" id="PRU00206"/>
    </source>
</evidence>
<gene>
    <name evidence="5" type="ORF">POCTA_138.1.T0390342</name>
</gene>
<feature type="disulfide bond" evidence="1">
    <location>
        <begin position="1515"/>
        <end position="1528"/>
    </location>
</feature>
<name>A0A8S1UC93_PAROT</name>
<accession>A0A8S1UC93</accession>
<keyword evidence="2" id="KW-0812">Transmembrane</keyword>
<feature type="transmembrane region" description="Helical" evidence="2">
    <location>
        <begin position="2892"/>
        <end position="2910"/>
    </location>
</feature>
<feature type="chain" id="PRO_5035805561" description="TNFR-Cys domain-containing protein" evidence="3">
    <location>
        <begin position="21"/>
        <end position="3051"/>
    </location>
</feature>
<dbReference type="InterPro" id="IPR001368">
    <property type="entry name" value="TNFR/NGFR_Cys_rich_reg"/>
</dbReference>
<keyword evidence="6" id="KW-1185">Reference proteome</keyword>
<feature type="transmembrane region" description="Helical" evidence="2">
    <location>
        <begin position="2916"/>
        <end position="2936"/>
    </location>
</feature>
<evidence type="ECO:0000313" key="5">
    <source>
        <dbReference type="EMBL" id="CAD8161349.1"/>
    </source>
</evidence>
<dbReference type="SMART" id="SM00261">
    <property type="entry name" value="FU"/>
    <property type="match status" value="26"/>
</dbReference>
<feature type="disulfide bond" evidence="1">
    <location>
        <begin position="1496"/>
        <end position="1511"/>
    </location>
</feature>
<keyword evidence="2" id="KW-0472">Membrane</keyword>
<dbReference type="CDD" id="cd00064">
    <property type="entry name" value="FU"/>
    <property type="match status" value="2"/>
</dbReference>
<feature type="transmembrane region" description="Helical" evidence="2">
    <location>
        <begin position="2804"/>
        <end position="2824"/>
    </location>
</feature>
<dbReference type="SMART" id="SM00181">
    <property type="entry name" value="EGF"/>
    <property type="match status" value="18"/>
</dbReference>
<dbReference type="InterPro" id="IPR000742">
    <property type="entry name" value="EGF"/>
</dbReference>
<evidence type="ECO:0000256" key="2">
    <source>
        <dbReference type="SAM" id="Phobius"/>
    </source>
</evidence>
<dbReference type="PROSITE" id="PS50050">
    <property type="entry name" value="TNFR_NGFR_2"/>
    <property type="match status" value="1"/>
</dbReference>
<dbReference type="InterPro" id="IPR006212">
    <property type="entry name" value="Furin_repeat"/>
</dbReference>
<keyword evidence="2" id="KW-1133">Transmembrane helix</keyword>
<dbReference type="PANTHER" id="PTHR15332:SF175">
    <property type="entry name" value="PROPROTEIN CONVERTASE SUBTILISIN_KEXIN TYPE 5-LIKE"/>
    <property type="match status" value="1"/>
</dbReference>
<keyword evidence="3" id="KW-0732">Signal</keyword>
<reference evidence="5" key="1">
    <citation type="submission" date="2021-01" db="EMBL/GenBank/DDBJ databases">
        <authorList>
            <consortium name="Genoscope - CEA"/>
            <person name="William W."/>
        </authorList>
    </citation>
    <scope>NUCLEOTIDE SEQUENCE</scope>
</reference>
<dbReference type="PANTHER" id="PTHR15332">
    <property type="entry name" value="PROPROTEIN CONVERTASE SUBTILISIN_KEXIN TYPE 5-LIKE"/>
    <property type="match status" value="1"/>
</dbReference>
<feature type="transmembrane region" description="Helical" evidence="2">
    <location>
        <begin position="2948"/>
        <end position="2969"/>
    </location>
</feature>
<evidence type="ECO:0000313" key="6">
    <source>
        <dbReference type="Proteomes" id="UP000683925"/>
    </source>
</evidence>
<dbReference type="OrthoDB" id="10035969at2759"/>
<evidence type="ECO:0000256" key="3">
    <source>
        <dbReference type="SAM" id="SignalP"/>
    </source>
</evidence>
<sequence>MFKPIFGTILYLSCIISVQAVSEVISSSFQGNSFSNADNWIVSGGQPSFTDCKGTRLFGGFNAFGKKISVTKTFILPPHFQVNLQLQFWKIDSWSSKYAYIFADFQLAWQQQYFQYDGIQQCGMSSQDLLVNLDLNIKHSGPSVVIVLTTNLDQEPDKQSWGFRDFILSVEKCPDECLVCQQTDTYFQCSVWKILYTSWTQLNENGIQSDGWNMNRPKKATQCGSVALFGGFNLAGVNTVISRSFINIPPHYNLKIQFLWAKIDSWDNEAAKMIVDGVLVWERKFYWYQGYFWKICGDASEDHRTLFVRNELDIRHTGSQVEVSFTSTLNEQPTDESFGIRDFVIFYGACTNNCVQCTGPSGSECLSCSKGSYNTGVIDSMCQLCHPSCYKCDGQNIDDCIDCGDPIIYNKQLVAGQCICIQKTIEQTQIDGTTICLPCHPKCERCQLPFDKGNLFYFHYQFDSRYSRIIRTIQTQYIFNQQQIQQIDYSDCNSINQYCTMCIEGQNRIVSDQLNCICKPGYGEDGISEVCFKCHYTCENCNGVLATNCTTCSSSSNRHLNSDNQCLCNKLYKDAGINNINCLYICHHTCTDCDLAGEDQCTKCPSTRKPDRIGTTFQCLCKDSHYFSDNIQLQCLECHFTCQTCNGRQSNNCLTCNTNYRQIAMSNCICLSGYYDVGQLNCSPCHYTCMTCFGPAIDNCLSCASSNNREFKTNRCVCQNTYIEKQVGDPMCQSCSYRCANCKDTIQNCTSCPLYSLRDLGITNSCSCPAKTYDQPGNPICIVCHSSCQNCNGDQPNQCTSCYTQIMRRLDPSGSCLCMNQYYDAGKPECLECSAQCLNCATSANNCISCNSDRYLEGNVCICKTKSNGVAISSYQVNDNVLCQSCHYSCLNCNGPKSNQCTQCLASEMRVLSNSSCPCSPHYFNIGKPKCQQCNYTCETCAGIETTCLTCYENSFRILINQACLCQDGYFDNGSNFICQKCHYSCYQCSSTSKKCVYCSSTSNRLLNEQMFSCNCLDSYYDAGVEVCAKCHYSCFTCNSSGYEFCQSCVDMSTSFRVFNQGICQCLPGYYDDGISPHCHQCQSQCLTCQNNADYCTSCEATRHLDGNNCPCKTGYYLYDLDKCSKCDKNCLNCKISSSNCVECDQSLMRILDIKTKYCNCKPGTTEIAGLCQPCDITCQTCQNSITNCTSCKMLKVLSNNQCNCIDGTYESGNDKQCLFCDKTCFTCINQQNYCTSCSADNNRILQPGNICICQDGYFEDQVSLNCRPCDKSCFTCKISPTNCLTCDESYNLSMNNQNRCVCSKSFYFNSTTLKCEACNIQCAECKTQSQCLECENLTRYFDSDNMMCPCKDGYYEVNQKKCSSCDLSCQTCINSSITCLSCEPKYFRILNKSNQCICLDGYYDVGIGMCQLCNSYCQTCVKTQTKCTSCNQQKYFRVLNANQCICQNGYFDNGQLICQKCSKQCLTCYGRQDFCTSCDTNQNRIDQSVINKCPCQSGFYASDDETCQKCHLKCQTCSQSKEICKSCSISATSNRQSISKNCICKDGYYDDDTQMDCQKCGIRCKLCLNSPTNCISCFSNLREGPPLCDCKVGFFENSSQNCEPCDIQCLTCEKSSSNCLLCKEGRSTQKCLCQDGYYEGGQPLCLQCSFSCKTCKDSHINCLSCKGDRINNPTCSCPDGFYDDYLNESCQVCDWLCKTCNIDGCLTCNGNRILSSEMTCDQPPNSVNHSDTPYCSTCQVAVIDIRFSDDLLSIQVKFDFSLNPSFFTTQFSDNVCFLILENQTYQLLGKNPSCYIDPADNTKLILKVGYQPKLIPGDKIVFYNNNFGHQECDQKLSVFIFNYIKSPINPVSPNIIYDLPTSILNPCDDNTISLKLKMNDGLRDFIEIKWTYIVDGYNGNGDLDNFVALLTKLQVLELVIPFQTLPKQSKITFYLDFQNFVAKKSTQIINFETHSGQFPTILWISKPIYFNYETIVLEFKIKKKDCSGQTETTQVDNSQYSMAVVEVYRNDSNSKPSRVDYSEITNQSSFSVTILKYTLTSRTAYTFEQTTLDALLNFSIKRNITIEISSGGILCQFYDTKKIQNYRKETYIFIQCKDLDTQYDWNEDPGISINVECVDLTTNSLCKNLNQKLIQINKTESFHVIPKQTIKPYTIQSWSVVASKNQYSYIIKQNIIYLDNDFKLLNVTYSKGYLMRAINNFENLEFTINIPFEDRQYLLDYQLAIIYNFELVKILQSEYFQQQFRMFDYFQEFTKGDKINLKFLAQFTNEIIPSQEDLQINVNQPPTCIVSLSEQTVEALKPLKVIAICKFSESAPFTYQLRYFLQKQDLTDFLNRTTDYSLILSSYSGSYTIQVTLPFSDGVFLIQAMDSKGSYLNIEKQLNVTMTVLNCSQINIHQYNLNFQISLLLETIMNHYDQQNCDTLSNQLYSNIQTYLRADNIDDQLLVYQTIKLYKRILQNKASHSFNRLIYENSNTCFENLTKTFYVSIINFNTSSTVTPSSLQEDLKQIKAITQKMIKKLADFNDQILQNDVFLDEKLYQKKVAIINSLSVIQHLIDDIFLKIPKATSTSNQEKEQIINVAEGLISLIEKIAMQINVQVKVNGFQLSTNGKILKWQLSKNTKEKINKQFNIERDLLDGLIDFVQKEQLELNYNYLNLSHKLQSQLQTFFNLTNLEINEQTLKKTNLKNHLYNDRYIDYQSAPRQYIIDMLQIPYCQEQFPQDNPYLYDCVNINKDGHFQKCELSTEEIDNKTISLSCKCQQLGSIILIQSPQNSLSQENIPNAQIENKIQDNNLILNEQPILLFHGIFIAFSYFIYFELFTIEIKQQQTPQNSRIDCENNLDENYESGKPKILKLYPGTLAVFKICFKFIHEVLSCFNAENTILTKSYRFLQLSIKISMLIPISFLEATSLNEISVFAILIINCGVFAIFRMILKLFQSIYRFGGKWSISIIIIFLLIHILCYLDFILQLKRYQQDLQIINFEIFLLLICSLFLFYVILDPIMLFLRLIIYKHIAFQIKNQKVNPWNQFFYFFVYHQKLDDLFKFYAIM</sequence>
<feature type="domain" description="TNFR-Cys" evidence="4">
    <location>
        <begin position="1495"/>
        <end position="1545"/>
    </location>
</feature>